<dbReference type="EMBL" id="AEGP01000066">
    <property type="protein sequence ID" value="EGG41279.1"/>
    <property type="molecule type" value="Genomic_DNA"/>
</dbReference>
<reference evidence="1" key="1">
    <citation type="journal article" date="2011" name="PLoS ONE">
        <title>Genome of a low-salinity ammonia-oxidizing archaeon determined by single-cell and metagenomic analysis.</title>
        <authorList>
            <person name="Blainey P.C."/>
            <person name="Mosier A.C."/>
            <person name="Potanina A."/>
            <person name="Francis C.A."/>
            <person name="Quake S.R."/>
        </authorList>
    </citation>
    <scope>NUCLEOTIDE SEQUENCE [LARGE SCALE GENOMIC DNA]</scope>
    <source>
        <strain evidence="1">SFB1</strain>
    </source>
</reference>
<protein>
    <submittedName>
        <fullName evidence="1">Lhr-like helicase</fullName>
    </submittedName>
</protein>
<organism evidence="1">
    <name type="scientific">Candidatus Nitrosarchaeum limnium SFB1</name>
    <dbReference type="NCBI Taxonomy" id="886738"/>
    <lineage>
        <taxon>Archaea</taxon>
        <taxon>Nitrososphaerota</taxon>
        <taxon>Nitrososphaeria</taxon>
        <taxon>Nitrosopumilales</taxon>
        <taxon>Nitrosopumilaceae</taxon>
        <taxon>Nitrosarchaeum</taxon>
    </lineage>
</organism>
<dbReference type="AlphaFoldDB" id="F3KN46"/>
<accession>F3KN46</accession>
<dbReference type="GO" id="GO:0004386">
    <property type="term" value="F:helicase activity"/>
    <property type="evidence" value="ECO:0007669"/>
    <property type="project" value="UniProtKB-KW"/>
</dbReference>
<comment type="caution">
    <text evidence="1">The sequence shown here is derived from an EMBL/GenBank/DDBJ whole genome shotgun (WGS) entry which is preliminary data.</text>
</comment>
<dbReference type="HOGENOM" id="CLU_1369475_0_0_2"/>
<sequence>MFHDKYDLENTNKILKKIHDNKIIIKWLEIDKFSKLAEPILDHTAKYYSSPANLDKGILDLVKARLAKTKHRLICARCGKWERVMETNEVKNILICPYCKARQITATFYSDYDLPKIIRKKSEGKKLSLDEKHKFDRAWKVSSLIENFGKIAITVMSGYGVGADTAARILRNMVDEEHLFKQIYEAERQYVVTRGFWDS</sequence>
<keyword evidence="1" id="KW-0347">Helicase</keyword>
<dbReference type="STRING" id="886738.Nlim_2092"/>
<dbReference type="Proteomes" id="UP000004348">
    <property type="component" value="Chromosome"/>
</dbReference>
<keyword evidence="1" id="KW-0547">Nucleotide-binding</keyword>
<proteinExistence type="predicted"/>
<keyword evidence="1" id="KW-0067">ATP-binding</keyword>
<keyword evidence="1" id="KW-0378">Hydrolase</keyword>
<dbReference type="PATRIC" id="fig|886738.10.peg.2220"/>
<name>F3KN46_9ARCH</name>
<evidence type="ECO:0000313" key="1">
    <source>
        <dbReference type="EMBL" id="EGG41279.1"/>
    </source>
</evidence>
<gene>
    <name evidence="1" type="ORF">Nlim_2092</name>
</gene>